<dbReference type="Proteomes" id="UP001233999">
    <property type="component" value="Unassembled WGS sequence"/>
</dbReference>
<reference evidence="1" key="2">
    <citation type="submission" date="2023-05" db="EMBL/GenBank/DDBJ databases">
        <authorList>
            <person name="Fouks B."/>
        </authorList>
    </citation>
    <scope>NUCLEOTIDE SEQUENCE</scope>
    <source>
        <strain evidence="1">Stay&amp;Tobe</strain>
        <tissue evidence="1">Testes</tissue>
    </source>
</reference>
<comment type="caution">
    <text evidence="1">The sequence shown here is derived from an EMBL/GenBank/DDBJ whole genome shotgun (WGS) entry which is preliminary data.</text>
</comment>
<reference evidence="1" key="1">
    <citation type="journal article" date="2023" name="IScience">
        <title>Live-bearing cockroach genome reveals convergent evolutionary mechanisms linked to viviparity in insects and beyond.</title>
        <authorList>
            <person name="Fouks B."/>
            <person name="Harrison M.C."/>
            <person name="Mikhailova A.A."/>
            <person name="Marchal E."/>
            <person name="English S."/>
            <person name="Carruthers M."/>
            <person name="Jennings E.C."/>
            <person name="Chiamaka E.L."/>
            <person name="Frigard R.A."/>
            <person name="Pippel M."/>
            <person name="Attardo G.M."/>
            <person name="Benoit J.B."/>
            <person name="Bornberg-Bauer E."/>
            <person name="Tobe S.S."/>
        </authorList>
    </citation>
    <scope>NUCLEOTIDE SEQUENCE</scope>
    <source>
        <strain evidence="1">Stay&amp;Tobe</strain>
    </source>
</reference>
<protein>
    <submittedName>
        <fullName evidence="1">Uncharacterized protein</fullName>
    </submittedName>
</protein>
<feature type="non-terminal residue" evidence="1">
    <location>
        <position position="1"/>
    </location>
</feature>
<feature type="non-terminal residue" evidence="1">
    <location>
        <position position="58"/>
    </location>
</feature>
<gene>
    <name evidence="1" type="ORF">L9F63_000132</name>
</gene>
<evidence type="ECO:0000313" key="1">
    <source>
        <dbReference type="EMBL" id="KAJ9601741.1"/>
    </source>
</evidence>
<name>A0AAD8ANA4_DIPPU</name>
<organism evidence="1 2">
    <name type="scientific">Diploptera punctata</name>
    <name type="common">Pacific beetle cockroach</name>
    <dbReference type="NCBI Taxonomy" id="6984"/>
    <lineage>
        <taxon>Eukaryota</taxon>
        <taxon>Metazoa</taxon>
        <taxon>Ecdysozoa</taxon>
        <taxon>Arthropoda</taxon>
        <taxon>Hexapoda</taxon>
        <taxon>Insecta</taxon>
        <taxon>Pterygota</taxon>
        <taxon>Neoptera</taxon>
        <taxon>Polyneoptera</taxon>
        <taxon>Dictyoptera</taxon>
        <taxon>Blattodea</taxon>
        <taxon>Blaberoidea</taxon>
        <taxon>Blaberidae</taxon>
        <taxon>Diplopterinae</taxon>
        <taxon>Diploptera</taxon>
    </lineage>
</organism>
<accession>A0AAD8ANA4</accession>
<sequence length="58" mass="6578">LKGTFNTGRSMSYTVFRQKGKERNDLNSFSCFACVLSVSTRTNVVSRSKQCHQNMNGR</sequence>
<evidence type="ECO:0000313" key="2">
    <source>
        <dbReference type="Proteomes" id="UP001233999"/>
    </source>
</evidence>
<proteinExistence type="predicted"/>
<keyword evidence="2" id="KW-1185">Reference proteome</keyword>
<dbReference type="EMBL" id="JASPKZ010000004">
    <property type="protein sequence ID" value="KAJ9601741.1"/>
    <property type="molecule type" value="Genomic_DNA"/>
</dbReference>
<dbReference type="AlphaFoldDB" id="A0AAD8ANA4"/>